<dbReference type="InterPro" id="IPR032584">
    <property type="entry name" value="DUF4913"/>
</dbReference>
<evidence type="ECO:0000313" key="2">
    <source>
        <dbReference type="Proteomes" id="UP001501195"/>
    </source>
</evidence>
<keyword evidence="2" id="KW-1185">Reference proteome</keyword>
<dbReference type="Proteomes" id="UP001501195">
    <property type="component" value="Unassembled WGS sequence"/>
</dbReference>
<protein>
    <recommendedName>
        <fullName evidence="3">DUF4913 domain-containing protein</fullName>
    </recommendedName>
</protein>
<organism evidence="1 2">
    <name type="scientific">Kineococcus glutinatus</name>
    <dbReference type="NCBI Taxonomy" id="1070872"/>
    <lineage>
        <taxon>Bacteria</taxon>
        <taxon>Bacillati</taxon>
        <taxon>Actinomycetota</taxon>
        <taxon>Actinomycetes</taxon>
        <taxon>Kineosporiales</taxon>
        <taxon>Kineosporiaceae</taxon>
        <taxon>Kineococcus</taxon>
    </lineage>
</organism>
<proteinExistence type="predicted"/>
<comment type="caution">
    <text evidence="1">The sequence shown here is derived from an EMBL/GenBank/DDBJ whole genome shotgun (WGS) entry which is preliminary data.</text>
</comment>
<name>A0ABP9HEC3_9ACTN</name>
<dbReference type="EMBL" id="BAABIL010000112">
    <property type="protein sequence ID" value="GAA4968832.1"/>
    <property type="molecule type" value="Genomic_DNA"/>
</dbReference>
<sequence length="152" mass="16849">MSASEEVLPDYRLEELEARTARLELRVDELDAFFPTPSTGAIGGEDDETVVYPDLASWVSGFFAPTFARAVGGEARWCARWAEHREAVYRLQALWRAWEALRTDARTGHALWLRDHLDPQLAVLLSARGPFAQCTATRHEALLALPSASPGG</sequence>
<reference evidence="2" key="1">
    <citation type="journal article" date="2019" name="Int. J. Syst. Evol. Microbiol.">
        <title>The Global Catalogue of Microorganisms (GCM) 10K type strain sequencing project: providing services to taxonomists for standard genome sequencing and annotation.</title>
        <authorList>
            <consortium name="The Broad Institute Genomics Platform"/>
            <consortium name="The Broad Institute Genome Sequencing Center for Infectious Disease"/>
            <person name="Wu L."/>
            <person name="Ma J."/>
        </authorList>
    </citation>
    <scope>NUCLEOTIDE SEQUENCE [LARGE SCALE GENOMIC DNA]</scope>
    <source>
        <strain evidence="2">JCM 18126</strain>
    </source>
</reference>
<accession>A0ABP9HEC3</accession>
<gene>
    <name evidence="1" type="ORF">GCM10023225_08940</name>
</gene>
<dbReference type="Pfam" id="PF16259">
    <property type="entry name" value="DUF4913"/>
    <property type="match status" value="1"/>
</dbReference>
<evidence type="ECO:0000313" key="1">
    <source>
        <dbReference type="EMBL" id="GAA4968832.1"/>
    </source>
</evidence>
<dbReference type="RefSeq" id="WP_345711175.1">
    <property type="nucleotide sequence ID" value="NZ_BAABIL010000112.1"/>
</dbReference>
<evidence type="ECO:0008006" key="3">
    <source>
        <dbReference type="Google" id="ProtNLM"/>
    </source>
</evidence>